<feature type="region of interest" description="Disordered" evidence="1">
    <location>
        <begin position="221"/>
        <end position="262"/>
    </location>
</feature>
<gene>
    <name evidence="2" type="ORF">MAR_010933</name>
</gene>
<evidence type="ECO:0000256" key="1">
    <source>
        <dbReference type="SAM" id="MobiDB-lite"/>
    </source>
</evidence>
<dbReference type="EMBL" id="CP111025">
    <property type="protein sequence ID" value="WAR25229.1"/>
    <property type="molecule type" value="Genomic_DNA"/>
</dbReference>
<feature type="region of interest" description="Disordered" evidence="1">
    <location>
        <begin position="1104"/>
        <end position="1246"/>
    </location>
</feature>
<dbReference type="PANTHER" id="PTHR35538">
    <property type="entry name" value="LIG_CHAN-GLU_BD DOMAIN-CONTAINING PROTEIN"/>
    <property type="match status" value="1"/>
</dbReference>
<feature type="compositionally biased region" description="Acidic residues" evidence="1">
    <location>
        <begin position="1237"/>
        <end position="1246"/>
    </location>
</feature>
<dbReference type="PANTHER" id="PTHR35538:SF3">
    <property type="entry name" value="C-TYPE LECTIN DOMAIN-CONTAINING PROTEIN"/>
    <property type="match status" value="1"/>
</dbReference>
<feature type="compositionally biased region" description="Basic residues" evidence="1">
    <location>
        <begin position="1124"/>
        <end position="1134"/>
    </location>
</feature>
<feature type="compositionally biased region" description="Basic residues" evidence="1">
    <location>
        <begin position="161"/>
        <end position="172"/>
    </location>
</feature>
<feature type="compositionally biased region" description="Low complexity" evidence="1">
    <location>
        <begin position="1106"/>
        <end position="1116"/>
    </location>
</feature>
<feature type="region of interest" description="Disordered" evidence="1">
    <location>
        <begin position="759"/>
        <end position="969"/>
    </location>
</feature>
<feature type="compositionally biased region" description="Acidic residues" evidence="1">
    <location>
        <begin position="1211"/>
        <end position="1220"/>
    </location>
</feature>
<feature type="compositionally biased region" description="Acidic residues" evidence="1">
    <location>
        <begin position="1178"/>
        <end position="1188"/>
    </location>
</feature>
<evidence type="ECO:0000313" key="3">
    <source>
        <dbReference type="Proteomes" id="UP001164746"/>
    </source>
</evidence>
<feature type="compositionally biased region" description="Basic and acidic residues" evidence="1">
    <location>
        <begin position="240"/>
        <end position="253"/>
    </location>
</feature>
<dbReference type="Proteomes" id="UP001164746">
    <property type="component" value="Chromosome 14"/>
</dbReference>
<feature type="compositionally biased region" description="Basic residues" evidence="1">
    <location>
        <begin position="1195"/>
        <end position="1205"/>
    </location>
</feature>
<feature type="compositionally biased region" description="Basic and acidic residues" evidence="1">
    <location>
        <begin position="897"/>
        <end position="909"/>
    </location>
</feature>
<feature type="compositionally biased region" description="Basic and acidic residues" evidence="1">
    <location>
        <begin position="782"/>
        <end position="803"/>
    </location>
</feature>
<name>A0ABY7FVC4_MYAAR</name>
<dbReference type="CDD" id="cd09487">
    <property type="entry name" value="SAM_superfamily"/>
    <property type="match status" value="1"/>
</dbReference>
<evidence type="ECO:0008006" key="4">
    <source>
        <dbReference type="Google" id="ProtNLM"/>
    </source>
</evidence>
<feature type="region of interest" description="Disordered" evidence="1">
    <location>
        <begin position="148"/>
        <end position="205"/>
    </location>
</feature>
<evidence type="ECO:0000313" key="2">
    <source>
        <dbReference type="EMBL" id="WAR25229.1"/>
    </source>
</evidence>
<reference evidence="2" key="1">
    <citation type="submission" date="2022-11" db="EMBL/GenBank/DDBJ databases">
        <title>Centuries of genome instability and evolution in soft-shell clam transmissible cancer (bioRxiv).</title>
        <authorList>
            <person name="Hart S.F.M."/>
            <person name="Yonemitsu M.A."/>
            <person name="Giersch R.M."/>
            <person name="Beal B.F."/>
            <person name="Arriagada G."/>
            <person name="Davis B.W."/>
            <person name="Ostrander E.A."/>
            <person name="Goff S.P."/>
            <person name="Metzger M.J."/>
        </authorList>
    </citation>
    <scope>NUCLEOTIDE SEQUENCE</scope>
    <source>
        <strain evidence="2">MELC-2E11</strain>
        <tissue evidence="2">Siphon/mantle</tissue>
    </source>
</reference>
<keyword evidence="3" id="KW-1185">Reference proteome</keyword>
<sequence length="1684" mass="192031">MNKTILNCNTVIQISKHHKMEKLELLTRSEISGEIMTRLTASSRLPLKTDKSFTNDSPRFKSTTMSQKSIAELSAIISKRRNAYNRQDFASNNIFKRQPSIRDSLTKPEAKYRLTAKQKERPLSEIVVPSDWKKRHWDVTPIEKAINGAPIERAPVPPNTPKRKDRISKRSHRYPDQNEGTIRPKQTRKEHTINEHEQENGIQSELDYISPLRSEMTNTTETLSKFDKLPSISSMGSESIKSETQKSQETNREAKRKRRKELKREIEKNRAMSAVGKISWTKDIASSTELSAPGWGSRTLDIRVLERMARESLGMDEVSRAHSEIHARYSAKYRSTPDLRTRLSANSPFLPKAATEDCLKCLLKIPHKKCESHKYIRVGGGYRHGYWYVKCLLEELELQRQRELIAKQRLEAIKEKQMKAIKTYIRTKSGRLVERIIFLTEEDYEAFKSGKGAADILKKYLSKDEAAGLESWDKDEVKAIKTYVRTKSGRLIEKLIYVSKEDYDKITKGEVDAKDLLKKYVKEGETVEGWDEAKMKTIKTYVRTKSGRLIEKTIMISQEDYDKMIKEGLNPADILKKYLPLEDGQTIEGWESEEPMKAIKMKVRTKSGRIIEKTIMVRADEYDRLMAGGADADAILGKYLGEDGGTLEGWEKAEGKPMKVIKTLVRTKSGRLIEKTVLLTEEEYAAFQAAGGDPKFLERFMDLGAGEKIEDWEKASTVYDDDDPQLQMAKAGQRIVGEDGTVYEVVVDPLTGKKYKKKIGHESDLDSGIASMQKGKKGKKGKGGEEETALDRQRRKDGKRNNDSDSEYSYKSHVSAGGTRHVQRRRKRADGTYSDAESYHSSQDEEGAKRRRQRRREREHQNSAHSYYSVVSEGGTRHVRRRRKRDDGTYSGSESYHSADSDKPGGRLAEKKRKEKEAKAKAEKKGKKKRGGSGSDYSYTSEISEGGTRRVTRKKKIRDAQGNVIGYGDAESFSESDESVYSEVSDGKGGKMLVKKQKLTSKQKTEAKIKAKAEAKAKEKIGQIKGGKFKDVGDFSDASTASDDVDLENMTEEEKAAYFKGKAERKAAREARRREKYGDKYDLMVEKQKELKKLKKLQELREKGLISPSSDWSIDSDTGEPVRKSVKKEAKKQKILQDLREKGLISPSSDWTVDSEGNPVRISELVKQGKRKKKDGHEGDDESDESEYDPVTGKKINKKGKNKTHRPGDAGPDDYEYEYDDQGRVIRKKKKGADGDSGSEYDYEYDEDGNVRVVKRQKSPKKFGGGEEDAQFEVGADGKIRLRDGKKKIDLSKLTDDDLRKLGIDPTLDKKEIARLLKERFGGDIHITDGDKVIPTKRASEFGSDANTDDLANDEDLDVTTLRGIKKVNVVWKRGGKKLQDHMKKILEQSKLKEDDYAKDLDEKGDIDFLTHYKLVDPGLIETYARAFVVEDDDFNTVISAKETRQALEGVPSVQQLTHKQFEYVFKVLKIDDASQVTFRMFAVITALCERVTKMDPLSKYLLEISDLLDIQRKMELYKAMFYCNAESDRDANFIKAESLRIELIAGGLNWKQQDFIMDRLQPNAFLEISFLDYLCYVPLFLSMHENIVDNPLDMRDDKYDHMMRKPSGGHRQRDMNPLGHPLNRASVFQLRSQAQDLLDGKIKPDDLKDEKRKLLEKVATLPKMIEEEHIDIKSDSPPPMIWS</sequence>
<proteinExistence type="predicted"/>
<organism evidence="2 3">
    <name type="scientific">Mya arenaria</name>
    <name type="common">Soft-shell clam</name>
    <dbReference type="NCBI Taxonomy" id="6604"/>
    <lineage>
        <taxon>Eukaryota</taxon>
        <taxon>Metazoa</taxon>
        <taxon>Spiralia</taxon>
        <taxon>Lophotrochozoa</taxon>
        <taxon>Mollusca</taxon>
        <taxon>Bivalvia</taxon>
        <taxon>Autobranchia</taxon>
        <taxon>Heteroconchia</taxon>
        <taxon>Euheterodonta</taxon>
        <taxon>Imparidentia</taxon>
        <taxon>Neoheterodontei</taxon>
        <taxon>Myida</taxon>
        <taxon>Myoidea</taxon>
        <taxon>Myidae</taxon>
        <taxon>Mya</taxon>
    </lineage>
</organism>
<accession>A0ABY7FVC4</accession>
<feature type="compositionally biased region" description="Basic and acidic residues" evidence="1">
    <location>
        <begin position="187"/>
        <end position="199"/>
    </location>
</feature>
<protein>
    <recommendedName>
        <fullName evidence="4">SAP domain-containing protein</fullName>
    </recommendedName>
</protein>